<proteinExistence type="predicted"/>
<dbReference type="Pfam" id="PF00701">
    <property type="entry name" value="DHDPS"/>
    <property type="match status" value="1"/>
</dbReference>
<accession>X1AEY6</accession>
<dbReference type="PANTHER" id="PTHR42849:SF1">
    <property type="entry name" value="N-ACETYLNEURAMINATE LYASE"/>
    <property type="match status" value="1"/>
</dbReference>
<dbReference type="GO" id="GO:0019262">
    <property type="term" value="P:N-acetylneuraminate catabolic process"/>
    <property type="evidence" value="ECO:0007669"/>
    <property type="project" value="TreeGrafter"/>
</dbReference>
<dbReference type="EMBL" id="BART01000910">
    <property type="protein sequence ID" value="GAG58641.1"/>
    <property type="molecule type" value="Genomic_DNA"/>
</dbReference>
<dbReference type="SUPFAM" id="SSF51569">
    <property type="entry name" value="Aldolase"/>
    <property type="match status" value="1"/>
</dbReference>
<dbReference type="InterPro" id="IPR013785">
    <property type="entry name" value="Aldolase_TIM"/>
</dbReference>
<dbReference type="InterPro" id="IPR002220">
    <property type="entry name" value="DapA-like"/>
</dbReference>
<comment type="caution">
    <text evidence="1">The sequence shown here is derived from an EMBL/GenBank/DDBJ whole genome shotgun (WGS) entry which is preliminary data.</text>
</comment>
<evidence type="ECO:0000313" key="1">
    <source>
        <dbReference type="EMBL" id="GAG58641.1"/>
    </source>
</evidence>
<dbReference type="GO" id="GO:0008747">
    <property type="term" value="F:N-acetylneuraminate lyase activity"/>
    <property type="evidence" value="ECO:0007669"/>
    <property type="project" value="TreeGrafter"/>
</dbReference>
<dbReference type="Gene3D" id="3.20.20.70">
    <property type="entry name" value="Aldolase class I"/>
    <property type="match status" value="1"/>
</dbReference>
<dbReference type="AlphaFoldDB" id="X1AEY6"/>
<dbReference type="PANTHER" id="PTHR42849">
    <property type="entry name" value="N-ACETYLNEURAMINATE LYASE"/>
    <property type="match status" value="1"/>
</dbReference>
<name>X1AEY6_9ZZZZ</name>
<organism evidence="1">
    <name type="scientific">marine sediment metagenome</name>
    <dbReference type="NCBI Taxonomy" id="412755"/>
    <lineage>
        <taxon>unclassified sequences</taxon>
        <taxon>metagenomes</taxon>
        <taxon>ecological metagenomes</taxon>
    </lineage>
</organism>
<dbReference type="CDD" id="cd00408">
    <property type="entry name" value="DHDPS-like"/>
    <property type="match status" value="1"/>
</dbReference>
<gene>
    <name evidence="1" type="ORF">S01H4_03640</name>
</gene>
<sequence>MVTPFKQNGALDKKALREVVSFLKKRVHGLFVNGTYGCGPLMSVNERKDVLEIVTEEAGNDIQVCVHIGSTSNRDAFIIFDYPDTNDKYQIGYAMVYPGGKTGGHVHEDDQYIYSIKFFYGFIYQISYIFLITDICLHN</sequence>
<protein>
    <submittedName>
        <fullName evidence="1">Uncharacterized protein</fullName>
    </submittedName>
</protein>
<dbReference type="GO" id="GO:0005829">
    <property type="term" value="C:cytosol"/>
    <property type="evidence" value="ECO:0007669"/>
    <property type="project" value="TreeGrafter"/>
</dbReference>
<reference evidence="1" key="1">
    <citation type="journal article" date="2014" name="Front. Microbiol.">
        <title>High frequency of phylogenetically diverse reductive dehalogenase-homologous genes in deep subseafloor sedimentary metagenomes.</title>
        <authorList>
            <person name="Kawai M."/>
            <person name="Futagami T."/>
            <person name="Toyoda A."/>
            <person name="Takaki Y."/>
            <person name="Nishi S."/>
            <person name="Hori S."/>
            <person name="Arai W."/>
            <person name="Tsubouchi T."/>
            <person name="Morono Y."/>
            <person name="Uchiyama I."/>
            <person name="Ito T."/>
            <person name="Fujiyama A."/>
            <person name="Inagaki F."/>
            <person name="Takami H."/>
        </authorList>
    </citation>
    <scope>NUCLEOTIDE SEQUENCE</scope>
    <source>
        <strain evidence="1">Expedition CK06-06</strain>
    </source>
</reference>